<feature type="region of interest" description="Disordered" evidence="1">
    <location>
        <begin position="386"/>
        <end position="591"/>
    </location>
</feature>
<feature type="compositionally biased region" description="Basic and acidic residues" evidence="1">
    <location>
        <begin position="509"/>
        <end position="518"/>
    </location>
</feature>
<feature type="region of interest" description="Disordered" evidence="1">
    <location>
        <begin position="1"/>
        <end position="23"/>
    </location>
</feature>
<feature type="region of interest" description="Disordered" evidence="1">
    <location>
        <begin position="852"/>
        <end position="871"/>
    </location>
</feature>
<dbReference type="Proteomes" id="UP001153069">
    <property type="component" value="Unassembled WGS sequence"/>
</dbReference>
<feature type="region of interest" description="Disordered" evidence="1">
    <location>
        <begin position="208"/>
        <end position="263"/>
    </location>
</feature>
<protein>
    <submittedName>
        <fullName evidence="2">Uncharacterized protein</fullName>
    </submittedName>
</protein>
<feature type="compositionally biased region" description="Low complexity" evidence="1">
    <location>
        <begin position="852"/>
        <end position="864"/>
    </location>
</feature>
<feature type="region of interest" description="Disordered" evidence="1">
    <location>
        <begin position="280"/>
        <end position="367"/>
    </location>
</feature>
<feature type="compositionally biased region" description="Basic and acidic residues" evidence="1">
    <location>
        <begin position="642"/>
        <end position="662"/>
    </location>
</feature>
<name>A0A9N8HHP8_9STRA</name>
<dbReference type="EMBL" id="CAICTM010000720">
    <property type="protein sequence ID" value="CAB9515528.1"/>
    <property type="molecule type" value="Genomic_DNA"/>
</dbReference>
<feature type="compositionally biased region" description="Basic and acidic residues" evidence="1">
    <location>
        <begin position="912"/>
        <end position="930"/>
    </location>
</feature>
<accession>A0A9N8HHP8</accession>
<evidence type="ECO:0000256" key="1">
    <source>
        <dbReference type="SAM" id="MobiDB-lite"/>
    </source>
</evidence>
<feature type="compositionally biased region" description="Basic and acidic residues" evidence="1">
    <location>
        <begin position="321"/>
        <end position="341"/>
    </location>
</feature>
<keyword evidence="3" id="KW-1185">Reference proteome</keyword>
<feature type="compositionally biased region" description="Basic residues" evidence="1">
    <location>
        <begin position="10"/>
        <end position="19"/>
    </location>
</feature>
<reference evidence="2" key="1">
    <citation type="submission" date="2020-06" db="EMBL/GenBank/DDBJ databases">
        <authorList>
            <consortium name="Plant Systems Biology data submission"/>
        </authorList>
    </citation>
    <scope>NUCLEOTIDE SEQUENCE</scope>
    <source>
        <strain evidence="2">D6</strain>
    </source>
</reference>
<evidence type="ECO:0000313" key="2">
    <source>
        <dbReference type="EMBL" id="CAB9515528.1"/>
    </source>
</evidence>
<sequence>MKTSRSSASRGKRSAHSRGKPKEVDVYEQLRNSLISAAELTSGGVSSNMFVCGGAWRARKQSVWEVHYTPWDQPDNHWYVATIHSTGSRRGSRSSRLPPRDVFESLLMVAELQYFVVKVFDKFGVTPMEPDPEEEYWCSDRFKEKIDVGMLLPELGKFGLAGRLLRRMMSTEGQKTDKGGWRVEPEQAYALDIKEWRPEIVLGPEEIQQSKAKSMQASSQQPSSGKETDATLYAGRPVPLPGVKKQKVMNPSSQRGRHRGAGFQPVSILANNRPVVAKVADDEMTNNGPVVSESDHSTDDDECKEWSDNNQARPKKQTKALHHEASHSETDVSTLHQDRARLAGRQSSRPRVKKRPYGAGTSSMLDSTALEGQTDAFNSGSLHRQYHRMGLGPQPHSPGRTHEHAEEVEVQEHYQNEDAQADKDYEPLEDDMTLEDHGEEQTLSSDDGTRQPFLRPRSTRKRKSPHMPELTTSGEVDSTANLARPRQPADSSEVSASAEPVRKSKRARKEVQRYDDTNYAKPPRGVAKDKDGQAESAGNPGEHQGHSRGMATRSHRTDPRLETDDGNGQDDEHPSVRFEDPPTKTRTSGRIVSSRTNAICPRLCLLHVKVNGRFLAEPLEALMCAEGIPREESGEQSSKKYSLRERVARSYSEDDSESHYEEVAQADNASLPPEAEHAASDEDDEVAPTSTGPPFVLSTSNRLTTLNLVHEYNDVACKRHELCFPLGSYRNDESAKEALESLRTQMEELNEKQPFVDPDEDDFLAEQQLHNRTMRIMQGRRSQEKSMRYNEKEHAEHMANVARQQQWINKKKAPTIEETEWEEVLDRRIQFSTCRTMRTRRICGSENCPCETSGTRTTRGASTGNAKADAPSCRLCSGAANSAEDTCIPDKNIMPLCRLIDTDAPEFLERDAEVNEDEQKQNEEPTEKKSTRVSKRMQFDAQKRHETIMKLSEIERSVDFIEQYNAGLLEKITTGA</sequence>
<feature type="compositionally biased region" description="Basic and acidic residues" evidence="1">
    <location>
        <begin position="570"/>
        <end position="583"/>
    </location>
</feature>
<feature type="compositionally biased region" description="Low complexity" evidence="1">
    <location>
        <begin position="209"/>
        <end position="224"/>
    </location>
</feature>
<dbReference type="AlphaFoldDB" id="A0A9N8HHP8"/>
<feature type="compositionally biased region" description="Polar residues" evidence="1">
    <location>
        <begin position="470"/>
        <end position="481"/>
    </location>
</feature>
<organism evidence="2 3">
    <name type="scientific">Seminavis robusta</name>
    <dbReference type="NCBI Taxonomy" id="568900"/>
    <lineage>
        <taxon>Eukaryota</taxon>
        <taxon>Sar</taxon>
        <taxon>Stramenopiles</taxon>
        <taxon>Ochrophyta</taxon>
        <taxon>Bacillariophyta</taxon>
        <taxon>Bacillariophyceae</taxon>
        <taxon>Bacillariophycidae</taxon>
        <taxon>Naviculales</taxon>
        <taxon>Naviculaceae</taxon>
        <taxon>Seminavis</taxon>
    </lineage>
</organism>
<feature type="region of interest" description="Disordered" evidence="1">
    <location>
        <begin position="629"/>
        <end position="697"/>
    </location>
</feature>
<feature type="region of interest" description="Disordered" evidence="1">
    <location>
        <begin position="912"/>
        <end position="941"/>
    </location>
</feature>
<comment type="caution">
    <text evidence="2">The sequence shown here is derived from an EMBL/GenBank/DDBJ whole genome shotgun (WGS) entry which is preliminary data.</text>
</comment>
<proteinExistence type="predicted"/>
<evidence type="ECO:0000313" key="3">
    <source>
        <dbReference type="Proteomes" id="UP001153069"/>
    </source>
</evidence>
<gene>
    <name evidence="2" type="ORF">SEMRO_721_G192720.1</name>
</gene>
<feature type="compositionally biased region" description="Basic and acidic residues" evidence="1">
    <location>
        <begin position="400"/>
        <end position="426"/>
    </location>
</feature>